<accession>A0A023D204</accession>
<evidence type="ECO:0000259" key="5">
    <source>
        <dbReference type="Pfam" id="PF25919"/>
    </source>
</evidence>
<gene>
    <name evidence="8" type="ORF">Amme_008_021</name>
</gene>
<keyword evidence="2" id="KW-0813">Transport</keyword>
<dbReference type="SUPFAM" id="SSF111369">
    <property type="entry name" value="HlyD-like secretion proteins"/>
    <property type="match status" value="1"/>
</dbReference>
<dbReference type="FunFam" id="2.40.420.20:FF:000003">
    <property type="entry name" value="Cation efflux system protein cusB"/>
    <property type="match status" value="1"/>
</dbReference>
<organism evidence="8 9">
    <name type="scientific">Acidomonas methanolica NBRC 104435</name>
    <dbReference type="NCBI Taxonomy" id="1231351"/>
    <lineage>
        <taxon>Bacteria</taxon>
        <taxon>Pseudomonadati</taxon>
        <taxon>Pseudomonadota</taxon>
        <taxon>Alphaproteobacteria</taxon>
        <taxon>Acetobacterales</taxon>
        <taxon>Acetobacteraceae</taxon>
        <taxon>Acidomonas</taxon>
    </lineage>
</organism>
<protein>
    <submittedName>
        <fullName evidence="8">Heavy metal/cation efflux pump CzcB/HlyD</fullName>
    </submittedName>
</protein>
<evidence type="ECO:0000259" key="6">
    <source>
        <dbReference type="Pfam" id="PF25954"/>
    </source>
</evidence>
<dbReference type="InterPro" id="IPR058790">
    <property type="entry name" value="BSH_CusB"/>
</dbReference>
<evidence type="ECO:0000256" key="2">
    <source>
        <dbReference type="ARBA" id="ARBA00022448"/>
    </source>
</evidence>
<dbReference type="NCBIfam" id="TIGR01730">
    <property type="entry name" value="RND_mfp"/>
    <property type="match status" value="1"/>
</dbReference>
<dbReference type="Pfam" id="PF25919">
    <property type="entry name" value="BSH_CusB"/>
    <property type="match status" value="1"/>
</dbReference>
<dbReference type="GO" id="GO:0016020">
    <property type="term" value="C:membrane"/>
    <property type="evidence" value="ECO:0007669"/>
    <property type="project" value="InterPro"/>
</dbReference>
<dbReference type="Pfam" id="PF25954">
    <property type="entry name" value="Beta-barrel_RND_2"/>
    <property type="match status" value="1"/>
</dbReference>
<sequence length="346" mass="37190">MGMAFLPVYGSQGPEAPGMVSLSPRLVQETGVRTAVATRHDMEPTIRIVGTLRMAEPAQSVVSPRFSGWVERVFADATGETVRKGNPLLTVYSPEVAHIEAEYQFAGGDGTSADGTLQSLRALGVPEEELARLKRERRVNDHIVLRAPADGTILEKGAVAGARFAPGTILYSLADLSRLWLIADVYEDDLPWILAGQNAVIHFVAWPGRAFAGRIDFVYPTVAEQTRTARVRIVLPDPRGVLKPGMFASAAIGGRIRRNVLTVPASAVLDDGVRETVLIARSGGHFLPRQVRTGLRAGDEVEILSGLTEGERVVTSATFLIDSESNLRAAFGRMAGDVTKTGAARE</sequence>
<dbReference type="InterPro" id="IPR058792">
    <property type="entry name" value="Beta-barrel_RND_2"/>
</dbReference>
<evidence type="ECO:0000256" key="1">
    <source>
        <dbReference type="ARBA" id="ARBA00009477"/>
    </source>
</evidence>
<keyword evidence="9" id="KW-1185">Reference proteome</keyword>
<dbReference type="FunFam" id="2.40.30.170:FF:000010">
    <property type="entry name" value="Efflux RND transporter periplasmic adaptor subunit"/>
    <property type="match status" value="1"/>
</dbReference>
<feature type="domain" description="CusB-like beta-barrel" evidence="6">
    <location>
        <begin position="179"/>
        <end position="253"/>
    </location>
</feature>
<dbReference type="GO" id="GO:0060003">
    <property type="term" value="P:copper ion export"/>
    <property type="evidence" value="ECO:0007669"/>
    <property type="project" value="TreeGrafter"/>
</dbReference>
<dbReference type="GO" id="GO:0046914">
    <property type="term" value="F:transition metal ion binding"/>
    <property type="evidence" value="ECO:0007669"/>
    <property type="project" value="TreeGrafter"/>
</dbReference>
<feature type="domain" description="CzcB-like C-terminal circularly permuted SH3-like" evidence="7">
    <location>
        <begin position="262"/>
        <end position="321"/>
    </location>
</feature>
<dbReference type="PANTHER" id="PTHR30097">
    <property type="entry name" value="CATION EFFLUX SYSTEM PROTEIN CUSB"/>
    <property type="match status" value="1"/>
</dbReference>
<keyword evidence="4" id="KW-0406">Ion transport</keyword>
<dbReference type="Pfam" id="PF25975">
    <property type="entry name" value="CzcB_C"/>
    <property type="match status" value="1"/>
</dbReference>
<dbReference type="GO" id="GO:0022857">
    <property type="term" value="F:transmembrane transporter activity"/>
    <property type="evidence" value="ECO:0007669"/>
    <property type="project" value="InterPro"/>
</dbReference>
<dbReference type="GO" id="GO:0030288">
    <property type="term" value="C:outer membrane-bounded periplasmic space"/>
    <property type="evidence" value="ECO:0007669"/>
    <property type="project" value="TreeGrafter"/>
</dbReference>
<comment type="similarity">
    <text evidence="1">Belongs to the membrane fusion protein (MFP) (TC 8.A.1) family.</text>
</comment>
<dbReference type="PANTHER" id="PTHR30097:SF15">
    <property type="entry name" value="CATION EFFLUX SYSTEM PROTEIN CUSB"/>
    <property type="match status" value="1"/>
</dbReference>
<evidence type="ECO:0000256" key="3">
    <source>
        <dbReference type="ARBA" id="ARBA00022729"/>
    </source>
</evidence>
<proteinExistence type="inferred from homology"/>
<keyword evidence="3" id="KW-0732">Signal</keyword>
<dbReference type="EMBL" id="BAND01000008">
    <property type="protein sequence ID" value="GAJ27856.1"/>
    <property type="molecule type" value="Genomic_DNA"/>
</dbReference>
<name>A0A023D204_ACIMT</name>
<evidence type="ECO:0000256" key="4">
    <source>
        <dbReference type="ARBA" id="ARBA00023065"/>
    </source>
</evidence>
<dbReference type="InterPro" id="IPR006143">
    <property type="entry name" value="RND_pump_MFP"/>
</dbReference>
<comment type="caution">
    <text evidence="8">The sequence shown here is derived from an EMBL/GenBank/DDBJ whole genome shotgun (WGS) entry which is preliminary data.</text>
</comment>
<dbReference type="InterPro" id="IPR058649">
    <property type="entry name" value="CzcB_C"/>
</dbReference>
<evidence type="ECO:0000313" key="8">
    <source>
        <dbReference type="EMBL" id="GAJ27856.1"/>
    </source>
</evidence>
<reference evidence="8 9" key="2">
    <citation type="journal article" date="2014" name="FEMS Microbiol. Lett.">
        <title>Draft genomic DNA sequence of the facultatively methylotrophic bacterium Acidomonas methanolica type strain MB58.</title>
        <authorList>
            <person name="Higashiura N."/>
            <person name="Hadano H."/>
            <person name="Hirakawa H."/>
            <person name="Matsutani M."/>
            <person name="Takabe S."/>
            <person name="Matsushita K."/>
            <person name="Azuma Y."/>
        </authorList>
    </citation>
    <scope>NUCLEOTIDE SEQUENCE [LARGE SCALE GENOMIC DNA]</scope>
    <source>
        <strain evidence="8 9">MB58</strain>
    </source>
</reference>
<dbReference type="Gene3D" id="2.40.30.170">
    <property type="match status" value="1"/>
</dbReference>
<dbReference type="Gene3D" id="2.40.420.20">
    <property type="match status" value="1"/>
</dbReference>
<evidence type="ECO:0000313" key="9">
    <source>
        <dbReference type="Proteomes" id="UP000019760"/>
    </source>
</evidence>
<reference evidence="9" key="1">
    <citation type="journal article" date="2014" name="FEMS Microbiol. Lett.">
        <title>Draft Genomic DNA Sequence of the Facultatively Methylotrophic Bacterium Acidomonas methanolica type strain MB58.</title>
        <authorList>
            <person name="Higashiura N."/>
            <person name="Hadano H."/>
            <person name="Hirakawa H."/>
            <person name="Matsutani M."/>
            <person name="Takabe S."/>
            <person name="Matsushita K."/>
            <person name="Azuma Y."/>
        </authorList>
    </citation>
    <scope>NUCLEOTIDE SEQUENCE [LARGE SCALE GENOMIC DNA]</scope>
    <source>
        <strain evidence="9">MB58</strain>
    </source>
</reference>
<feature type="domain" description="CusB-like barrel-sandwich hybrid" evidence="5">
    <location>
        <begin position="60"/>
        <end position="173"/>
    </location>
</feature>
<dbReference type="GO" id="GO:0015679">
    <property type="term" value="P:plasma membrane copper ion transport"/>
    <property type="evidence" value="ECO:0007669"/>
    <property type="project" value="TreeGrafter"/>
</dbReference>
<evidence type="ECO:0000259" key="7">
    <source>
        <dbReference type="Pfam" id="PF25975"/>
    </source>
</evidence>
<dbReference type="Proteomes" id="UP000019760">
    <property type="component" value="Unassembled WGS sequence"/>
</dbReference>
<dbReference type="AlphaFoldDB" id="A0A023D204"/>
<dbReference type="InterPro" id="IPR051909">
    <property type="entry name" value="MFP_Cation_Efflux"/>
</dbReference>